<dbReference type="InterPro" id="IPR003740">
    <property type="entry name" value="YitT"/>
</dbReference>
<feature type="transmembrane region" description="Helical" evidence="6">
    <location>
        <begin position="152"/>
        <end position="172"/>
    </location>
</feature>
<keyword evidence="5 6" id="KW-0472">Membrane</keyword>
<dbReference type="CDD" id="cd16380">
    <property type="entry name" value="YitT_C"/>
    <property type="match status" value="1"/>
</dbReference>
<dbReference type="InterPro" id="IPR015867">
    <property type="entry name" value="N-reg_PII/ATP_PRibTrfase_C"/>
</dbReference>
<evidence type="ECO:0000256" key="6">
    <source>
        <dbReference type="SAM" id="Phobius"/>
    </source>
</evidence>
<evidence type="ECO:0000313" key="8">
    <source>
        <dbReference type="EMBL" id="MBO0476216.1"/>
    </source>
</evidence>
<evidence type="ECO:0000313" key="9">
    <source>
        <dbReference type="Proteomes" id="UP000664857"/>
    </source>
</evidence>
<dbReference type="Pfam" id="PF02588">
    <property type="entry name" value="YitT_membrane"/>
    <property type="match status" value="1"/>
</dbReference>
<keyword evidence="3 6" id="KW-0812">Transmembrane</keyword>
<dbReference type="InterPro" id="IPR019264">
    <property type="entry name" value="DUF2179"/>
</dbReference>
<dbReference type="PIRSF" id="PIRSF006483">
    <property type="entry name" value="Membrane_protein_YitT"/>
    <property type="match status" value="1"/>
</dbReference>
<evidence type="ECO:0000256" key="5">
    <source>
        <dbReference type="ARBA" id="ARBA00023136"/>
    </source>
</evidence>
<feature type="transmembrane region" description="Helical" evidence="6">
    <location>
        <begin position="111"/>
        <end position="131"/>
    </location>
</feature>
<reference evidence="8 9" key="1">
    <citation type="submission" date="2021-03" db="EMBL/GenBank/DDBJ databases">
        <title>Enterococcal diversity collection.</title>
        <authorList>
            <person name="Gilmore M.S."/>
            <person name="Schwartzman J."/>
            <person name="Van Tyne D."/>
            <person name="Martin M."/>
            <person name="Earl A.M."/>
            <person name="Manson A.L."/>
            <person name="Straub T."/>
            <person name="Salamzade R."/>
            <person name="Saavedra J."/>
            <person name="Lebreton F."/>
            <person name="Prichula J."/>
            <person name="Schaufler K."/>
            <person name="Gaca A."/>
            <person name="Sgardioli B."/>
            <person name="Wagenaar J."/>
            <person name="Strong T."/>
        </authorList>
    </citation>
    <scope>NUCLEOTIDE SEQUENCE [LARGE SCALE GENOMIC DNA]</scope>
    <source>
        <strain evidence="8 9">DIV0080</strain>
    </source>
</reference>
<dbReference type="InterPro" id="IPR051461">
    <property type="entry name" value="UPF0750_membrane"/>
</dbReference>
<sequence length="287" mass="31420">MIVQKLNQLLGKRVVEIILITIGSFMVAVGFNAFLLPNRIVSGGINGLTIILHEMFNWSPSIVLYVVNIVLLIACFLILGKEIFMKSILGSLLVPMFISLLHTLTPATHEPILAAIFGGLCIGIGVGLVFVGNGSTGGTTLIAKMIQKFTNIKLGILVGFCDGLVILSALFIFDIQQVLYALISLFITSRVVDMVQVGPDLSKNLFIISPKNERIAELLMKELDSGVTFLPVEGGHRLDQKKMIMTTIRESNYTNIKQTILEIDPEAFMVVSSANEVYGKGFTLFRD</sequence>
<protein>
    <submittedName>
        <fullName evidence="8">YitT family protein</fullName>
    </submittedName>
</protein>
<name>A0ABS3HRG3_9ENTE</name>
<dbReference type="Gene3D" id="3.30.70.120">
    <property type="match status" value="1"/>
</dbReference>
<keyword evidence="2" id="KW-1003">Cell membrane</keyword>
<accession>A0ABS3HRG3</accession>
<dbReference type="Proteomes" id="UP000664857">
    <property type="component" value="Unassembled WGS sequence"/>
</dbReference>
<dbReference type="Pfam" id="PF10035">
    <property type="entry name" value="DUF2179"/>
    <property type="match status" value="1"/>
</dbReference>
<gene>
    <name evidence="8" type="ORF">DOK76_03985</name>
</gene>
<comment type="caution">
    <text evidence="8">The sequence shown here is derived from an EMBL/GenBank/DDBJ whole genome shotgun (WGS) entry which is preliminary data.</text>
</comment>
<dbReference type="PANTHER" id="PTHR33545:SF9">
    <property type="entry name" value="UPF0750 MEMBRANE PROTEIN YITE"/>
    <property type="match status" value="1"/>
</dbReference>
<evidence type="ECO:0000259" key="7">
    <source>
        <dbReference type="Pfam" id="PF10035"/>
    </source>
</evidence>
<evidence type="ECO:0000256" key="1">
    <source>
        <dbReference type="ARBA" id="ARBA00004651"/>
    </source>
</evidence>
<comment type="subcellular location">
    <subcellularLocation>
        <location evidence="1">Cell membrane</location>
        <topology evidence="1">Multi-pass membrane protein</topology>
    </subcellularLocation>
</comment>
<keyword evidence="9" id="KW-1185">Reference proteome</keyword>
<dbReference type="EMBL" id="JAFLVX010000011">
    <property type="protein sequence ID" value="MBO0476216.1"/>
    <property type="molecule type" value="Genomic_DNA"/>
</dbReference>
<feature type="transmembrane region" description="Helical" evidence="6">
    <location>
        <begin position="62"/>
        <end position="80"/>
    </location>
</feature>
<keyword evidence="4 6" id="KW-1133">Transmembrane helix</keyword>
<feature type="domain" description="DUF2179" evidence="7">
    <location>
        <begin position="226"/>
        <end position="279"/>
    </location>
</feature>
<evidence type="ECO:0000256" key="4">
    <source>
        <dbReference type="ARBA" id="ARBA00022989"/>
    </source>
</evidence>
<feature type="transmembrane region" description="Helical" evidence="6">
    <location>
        <begin position="87"/>
        <end position="105"/>
    </location>
</feature>
<dbReference type="PANTHER" id="PTHR33545">
    <property type="entry name" value="UPF0750 MEMBRANE PROTEIN YITT-RELATED"/>
    <property type="match status" value="1"/>
</dbReference>
<organism evidence="8 9">
    <name type="scientific">Candidatus Vagococcus giribetii</name>
    <dbReference type="NCBI Taxonomy" id="2230876"/>
    <lineage>
        <taxon>Bacteria</taxon>
        <taxon>Bacillati</taxon>
        <taxon>Bacillota</taxon>
        <taxon>Bacilli</taxon>
        <taxon>Lactobacillales</taxon>
        <taxon>Enterococcaceae</taxon>
        <taxon>Vagococcus</taxon>
    </lineage>
</organism>
<evidence type="ECO:0000256" key="2">
    <source>
        <dbReference type="ARBA" id="ARBA00022475"/>
    </source>
</evidence>
<feature type="transmembrane region" description="Helical" evidence="6">
    <location>
        <begin position="14"/>
        <end position="36"/>
    </location>
</feature>
<evidence type="ECO:0000256" key="3">
    <source>
        <dbReference type="ARBA" id="ARBA00022692"/>
    </source>
</evidence>
<proteinExistence type="predicted"/>
<dbReference type="RefSeq" id="WP_206965145.1">
    <property type="nucleotide sequence ID" value="NZ_JAFLVX010000011.1"/>
</dbReference>